<comment type="subcellular location">
    <subcellularLocation>
        <location evidence="1">Membrane</location>
        <topology evidence="1">Multi-pass membrane protein</topology>
    </subcellularLocation>
</comment>
<feature type="transmembrane region" description="Helical" evidence="7">
    <location>
        <begin position="174"/>
        <end position="199"/>
    </location>
</feature>
<keyword evidence="4 7" id="KW-1133">Transmembrane helix</keyword>
<dbReference type="Gene3D" id="1.20.1080.10">
    <property type="entry name" value="Glycerol uptake facilitator protein"/>
    <property type="match status" value="1"/>
</dbReference>
<dbReference type="PANTHER" id="PTHR19139:SF199">
    <property type="entry name" value="MIP17260P"/>
    <property type="match status" value="1"/>
</dbReference>
<accession>A0AAD9KEM0</accession>
<evidence type="ECO:0000256" key="3">
    <source>
        <dbReference type="ARBA" id="ARBA00022692"/>
    </source>
</evidence>
<dbReference type="GO" id="GO:0015250">
    <property type="term" value="F:water channel activity"/>
    <property type="evidence" value="ECO:0007669"/>
    <property type="project" value="TreeGrafter"/>
</dbReference>
<organism evidence="8 9">
    <name type="scientific">Paralvinella palmiformis</name>
    <dbReference type="NCBI Taxonomy" id="53620"/>
    <lineage>
        <taxon>Eukaryota</taxon>
        <taxon>Metazoa</taxon>
        <taxon>Spiralia</taxon>
        <taxon>Lophotrochozoa</taxon>
        <taxon>Annelida</taxon>
        <taxon>Polychaeta</taxon>
        <taxon>Sedentaria</taxon>
        <taxon>Canalipalpata</taxon>
        <taxon>Terebellida</taxon>
        <taxon>Terebelliformia</taxon>
        <taxon>Alvinellidae</taxon>
        <taxon>Paralvinella</taxon>
    </lineage>
</organism>
<dbReference type="InterPro" id="IPR023271">
    <property type="entry name" value="Aquaporin-like"/>
</dbReference>
<feature type="transmembrane region" description="Helical" evidence="7">
    <location>
        <begin position="46"/>
        <end position="66"/>
    </location>
</feature>
<dbReference type="EMBL" id="JAODUP010000011">
    <property type="protein sequence ID" value="KAK2169335.1"/>
    <property type="molecule type" value="Genomic_DNA"/>
</dbReference>
<evidence type="ECO:0000256" key="7">
    <source>
        <dbReference type="SAM" id="Phobius"/>
    </source>
</evidence>
<evidence type="ECO:0008006" key="10">
    <source>
        <dbReference type="Google" id="ProtNLM"/>
    </source>
</evidence>
<keyword evidence="9" id="KW-1185">Reference proteome</keyword>
<dbReference type="AlphaFoldDB" id="A0AAD9KEM0"/>
<name>A0AAD9KEM0_9ANNE</name>
<dbReference type="InterPro" id="IPR000425">
    <property type="entry name" value="MIP"/>
</dbReference>
<reference evidence="8" key="1">
    <citation type="journal article" date="2023" name="Mol. Biol. Evol.">
        <title>Third-Generation Sequencing Reveals the Adaptive Role of the Epigenome in Three Deep-Sea Polychaetes.</title>
        <authorList>
            <person name="Perez M."/>
            <person name="Aroh O."/>
            <person name="Sun Y."/>
            <person name="Lan Y."/>
            <person name="Juniper S.K."/>
            <person name="Young C.R."/>
            <person name="Angers B."/>
            <person name="Qian P.Y."/>
        </authorList>
    </citation>
    <scope>NUCLEOTIDE SEQUENCE</scope>
    <source>
        <strain evidence="8">P08H-3</strain>
    </source>
</reference>
<dbReference type="Proteomes" id="UP001208570">
    <property type="component" value="Unassembled WGS sequence"/>
</dbReference>
<feature type="transmembrane region" description="Helical" evidence="7">
    <location>
        <begin position="143"/>
        <end position="162"/>
    </location>
</feature>
<evidence type="ECO:0000256" key="1">
    <source>
        <dbReference type="ARBA" id="ARBA00004141"/>
    </source>
</evidence>
<dbReference type="Pfam" id="PF00230">
    <property type="entry name" value="MIP"/>
    <property type="match status" value="1"/>
</dbReference>
<evidence type="ECO:0000313" key="8">
    <source>
        <dbReference type="EMBL" id="KAK2169335.1"/>
    </source>
</evidence>
<evidence type="ECO:0000256" key="5">
    <source>
        <dbReference type="ARBA" id="ARBA00023136"/>
    </source>
</evidence>
<evidence type="ECO:0000256" key="6">
    <source>
        <dbReference type="RuleBase" id="RU000477"/>
    </source>
</evidence>
<dbReference type="PANTHER" id="PTHR19139">
    <property type="entry name" value="AQUAPORIN TRANSPORTER"/>
    <property type="match status" value="1"/>
</dbReference>
<evidence type="ECO:0000313" key="9">
    <source>
        <dbReference type="Proteomes" id="UP001208570"/>
    </source>
</evidence>
<dbReference type="GO" id="GO:0005886">
    <property type="term" value="C:plasma membrane"/>
    <property type="evidence" value="ECO:0007669"/>
    <property type="project" value="TreeGrafter"/>
</dbReference>
<sequence length="204" mass="22765">MKWEDWYSVREVKTVSFWRDIFSEFLVSSFLLLYVTLSMVVLDSSIYHVDMVYIGILVGFLVFVLIEGYGPVSSFMNPSTCLAQCLVGRISIVRALISMLSESAGGIAGSFLVYQVVVVGLVYRLTPDQLKSQIHPFVPSNLITPWQGMIVEMILSFNLLYITLSSTDNRTHDVILPSLTISFTIGIGIMAAVSVYLLLSMEIL</sequence>
<gene>
    <name evidence="8" type="ORF">LSH36_11g11003</name>
</gene>
<keyword evidence="3 6" id="KW-0812">Transmembrane</keyword>
<proteinExistence type="inferred from homology"/>
<evidence type="ECO:0000256" key="4">
    <source>
        <dbReference type="ARBA" id="ARBA00022989"/>
    </source>
</evidence>
<keyword evidence="5 7" id="KW-0472">Membrane</keyword>
<comment type="similarity">
    <text evidence="2 6">Belongs to the MIP/aquaporin (TC 1.A.8) family.</text>
</comment>
<comment type="caution">
    <text evidence="8">The sequence shown here is derived from an EMBL/GenBank/DDBJ whole genome shotgun (WGS) entry which is preliminary data.</text>
</comment>
<keyword evidence="6" id="KW-0813">Transport</keyword>
<dbReference type="PRINTS" id="PR00783">
    <property type="entry name" value="MINTRINSICP"/>
</dbReference>
<evidence type="ECO:0000256" key="2">
    <source>
        <dbReference type="ARBA" id="ARBA00006175"/>
    </source>
</evidence>
<dbReference type="SUPFAM" id="SSF81338">
    <property type="entry name" value="Aquaporin-like"/>
    <property type="match status" value="1"/>
</dbReference>
<protein>
    <recommendedName>
        <fullName evidence="10">Aquaporin</fullName>
    </recommendedName>
</protein>
<dbReference type="InterPro" id="IPR034294">
    <property type="entry name" value="Aquaporin_transptr"/>
</dbReference>
<feature type="transmembrane region" description="Helical" evidence="7">
    <location>
        <begin position="104"/>
        <end position="123"/>
    </location>
</feature>
<feature type="transmembrane region" description="Helical" evidence="7">
    <location>
        <begin position="21"/>
        <end position="40"/>
    </location>
</feature>